<dbReference type="AlphaFoldDB" id="A0A2N0VIX7"/>
<sequence>MLIVSIGISHTSYSQTSPQFYDYPQNHLPWFTIESDHFLIHFQEGSIVSAERTAAIADSVYYPITELYEYVPDRKISIVLRDREDYSNGAAFFFDNKIEIWTPPLDTPLRGTHDWLDNVIPHEFTHMVQLGASMKRSNRIPAIYFQWLSYEDVRRPDVLYGFPKGVVTLPFATLNIPAWFAEGTAQYQRTGMEYDYWDSHRDMLLRTEVLSETNLGFIEMGVFDSKSSLERELVYSQGFGFTIYLANRFGEQVLADITTESASGSQSNFSKTIEAVTGSSGEELFDDWIHTKKEEYSSVSNEVHQTETVVVEDDGFFNFHPQFSPVESRFAYLSNRGRDYARNALILVDDGEVTKIDDLSSGESMTGDQNYHSLHGFTSNAALDFISSRFSFSPNGTEIIYSRAEKNRYGETYNDLYIYNIDQQKSRKITTDSRIQDPAWSPSSNQIAAVQLYQGSQNLVLADPKTGEISQLTDFNSGETVFTPVWHTDSSSIYFSAASKSNRNLYKYDLETGEINSIFSDRYVDFRDPWVEPTGEFLYFSSDQTGIFNIYRLNLNTEQIEQVTDVLGGAFMPHVYDEELYMAEYKAGGYKITKSSLSSIASEFTADINKNDTDQERFINTHQTEDLAPTYQVEPYSETTTGLSIFPVVRFDNYSKLKGGNGELITSGKFGSLSENLWRDLKIGTYLSTRDVTENISIFGGALFGFGSRSADGIGDFFSPSRLNNLDRDLFFIVEHKGLPFIKRSWSPTISIELYNLKRNVKNGLEFEEFQCTSCLPEIRQIDTRYSIWEANLFLRSKLNRWSLLELGATYSPYTVTSDGFFSEEYQEFIPGSSSEYFKGATFSAAYHAELIEPTRHSDIAPEGIKSSFTYRYQPGRLLDRFELEDGSLSPIYNREKNHSLEWSGQYGFSISNRSTGLITSRAYTYLNTPEDYFYLDYSGGLGGLRSYPFFAIGGQRTAFIRTSYITPLIDQINKQFGPYTLDKLFAHLYAETGNGWGGPLEIGNNLKSGIGAELRFAFNNAYLFPMKFFINTSYGFNRFDVNLPSQFVTTQESGGVQYGRELLFYFGLTFDFDLL</sequence>
<dbReference type="RefSeq" id="WP_101071380.1">
    <property type="nucleotide sequence ID" value="NZ_PISP01000001.1"/>
</dbReference>
<protein>
    <recommendedName>
        <fullName evidence="3">Biopolymer transporter Tol</fullName>
    </recommendedName>
</protein>
<reference evidence="1 2" key="1">
    <citation type="submission" date="2017-11" db="EMBL/GenBank/DDBJ databases">
        <title>Rhodohalobacter 15182 sp. nov., isolated from a salt lake.</title>
        <authorList>
            <person name="Han S."/>
        </authorList>
    </citation>
    <scope>NUCLEOTIDE SEQUENCE [LARGE SCALE GENOMIC DNA]</scope>
    <source>
        <strain evidence="1 2">15182</strain>
    </source>
</reference>
<evidence type="ECO:0008006" key="3">
    <source>
        <dbReference type="Google" id="ProtNLM"/>
    </source>
</evidence>
<comment type="caution">
    <text evidence="1">The sequence shown here is derived from an EMBL/GenBank/DDBJ whole genome shotgun (WGS) entry which is preliminary data.</text>
</comment>
<dbReference type="PANTHER" id="PTHR36842">
    <property type="entry name" value="PROTEIN TOLB HOMOLOG"/>
    <property type="match status" value="1"/>
</dbReference>
<evidence type="ECO:0000313" key="2">
    <source>
        <dbReference type="Proteomes" id="UP000233398"/>
    </source>
</evidence>
<accession>A0A2N0VIX7</accession>
<name>A0A2N0VIX7_9BACT</name>
<keyword evidence="2" id="KW-1185">Reference proteome</keyword>
<proteinExistence type="predicted"/>
<dbReference type="SUPFAM" id="SSF82171">
    <property type="entry name" value="DPP6 N-terminal domain-like"/>
    <property type="match status" value="1"/>
</dbReference>
<organism evidence="1 2">
    <name type="scientific">Rhodohalobacter barkolensis</name>
    <dbReference type="NCBI Taxonomy" id="2053187"/>
    <lineage>
        <taxon>Bacteria</taxon>
        <taxon>Pseudomonadati</taxon>
        <taxon>Balneolota</taxon>
        <taxon>Balneolia</taxon>
        <taxon>Balneolales</taxon>
        <taxon>Balneolaceae</taxon>
        <taxon>Rhodohalobacter</taxon>
    </lineage>
</organism>
<dbReference type="Gene3D" id="2.120.10.30">
    <property type="entry name" value="TolB, C-terminal domain"/>
    <property type="match status" value="1"/>
</dbReference>
<evidence type="ECO:0000313" key="1">
    <source>
        <dbReference type="EMBL" id="PKD44098.1"/>
    </source>
</evidence>
<dbReference type="OrthoDB" id="9799878at2"/>
<dbReference type="EMBL" id="PISP01000001">
    <property type="protein sequence ID" value="PKD44098.1"/>
    <property type="molecule type" value="Genomic_DNA"/>
</dbReference>
<dbReference type="Proteomes" id="UP000233398">
    <property type="component" value="Unassembled WGS sequence"/>
</dbReference>
<gene>
    <name evidence="1" type="ORF">CWD77_01095</name>
</gene>
<dbReference type="PANTHER" id="PTHR36842:SF1">
    <property type="entry name" value="PROTEIN TOLB"/>
    <property type="match status" value="1"/>
</dbReference>
<dbReference type="InterPro" id="IPR011042">
    <property type="entry name" value="6-blade_b-propeller_TolB-like"/>
</dbReference>